<protein>
    <submittedName>
        <fullName evidence="4">Response regulator</fullName>
    </submittedName>
</protein>
<dbReference type="CDD" id="cd17546">
    <property type="entry name" value="REC_hyHK_CKI1_RcsC-like"/>
    <property type="match status" value="1"/>
</dbReference>
<dbReference type="EMBL" id="JAACAK010000012">
    <property type="protein sequence ID" value="NIR73790.1"/>
    <property type="molecule type" value="Genomic_DNA"/>
</dbReference>
<gene>
    <name evidence="4" type="ORF">GWO12_01545</name>
</gene>
<reference evidence="4 5" key="1">
    <citation type="submission" date="2020-01" db="EMBL/GenBank/DDBJ databases">
        <title>Genomes assembled from Gulf of Kutch pelagic sediment metagenomes.</title>
        <authorList>
            <person name="Chandrashekar M."/>
            <person name="Mahajan M.S."/>
            <person name="Dave K.J."/>
            <person name="Vatsa P."/>
            <person name="Nathani N.M."/>
        </authorList>
    </citation>
    <scope>NUCLEOTIDE SEQUENCE [LARGE SCALE GENOMIC DNA]</scope>
    <source>
        <strain evidence="4">KS3-K002</strain>
    </source>
</reference>
<dbReference type="Gene3D" id="3.40.50.2300">
    <property type="match status" value="1"/>
</dbReference>
<dbReference type="GO" id="GO:0000160">
    <property type="term" value="P:phosphorelay signal transduction system"/>
    <property type="evidence" value="ECO:0007669"/>
    <property type="project" value="InterPro"/>
</dbReference>
<feature type="domain" description="Response regulatory" evidence="3">
    <location>
        <begin position="13"/>
        <end position="130"/>
    </location>
</feature>
<organism evidence="4 5">
    <name type="scientific">Candidatus Kutchimonas denitrificans</name>
    <dbReference type="NCBI Taxonomy" id="3056748"/>
    <lineage>
        <taxon>Bacteria</taxon>
        <taxon>Pseudomonadati</taxon>
        <taxon>Gemmatimonadota</taxon>
        <taxon>Gemmatimonadia</taxon>
        <taxon>Candidatus Palauibacterales</taxon>
        <taxon>Candidatus Palauibacteraceae</taxon>
        <taxon>Candidatus Kutchimonas</taxon>
    </lineage>
</organism>
<dbReference type="AlphaFoldDB" id="A0AAE4Z4U4"/>
<dbReference type="InterPro" id="IPR050595">
    <property type="entry name" value="Bact_response_regulator"/>
</dbReference>
<sequence length="146" mass="16614">MNLDRDRSTGPPRILIVEDEPIIRRFYERFCAAQGYDPVLAPSGNIAMEILEAGRRFDVVLLDIRLPGVSGRELWKWIELNRPELCGRVIMVTADILSESTREFIRKSGRPYLEKPFSTDQLTELIEGILEAPSDRPGSNRRLGTS</sequence>
<dbReference type="SMART" id="SM00448">
    <property type="entry name" value="REC"/>
    <property type="match status" value="1"/>
</dbReference>
<dbReference type="Proteomes" id="UP000702544">
    <property type="component" value="Unassembled WGS sequence"/>
</dbReference>
<feature type="modified residue" description="4-aspartylphosphate" evidence="2">
    <location>
        <position position="63"/>
    </location>
</feature>
<evidence type="ECO:0000256" key="1">
    <source>
        <dbReference type="ARBA" id="ARBA00022553"/>
    </source>
</evidence>
<evidence type="ECO:0000313" key="4">
    <source>
        <dbReference type="EMBL" id="NIR73790.1"/>
    </source>
</evidence>
<keyword evidence="1 2" id="KW-0597">Phosphoprotein</keyword>
<accession>A0AAE4Z4U4</accession>
<evidence type="ECO:0000259" key="3">
    <source>
        <dbReference type="PROSITE" id="PS50110"/>
    </source>
</evidence>
<dbReference type="InterPro" id="IPR011006">
    <property type="entry name" value="CheY-like_superfamily"/>
</dbReference>
<evidence type="ECO:0000313" key="5">
    <source>
        <dbReference type="Proteomes" id="UP000702544"/>
    </source>
</evidence>
<dbReference type="PANTHER" id="PTHR44591:SF3">
    <property type="entry name" value="RESPONSE REGULATORY DOMAIN-CONTAINING PROTEIN"/>
    <property type="match status" value="1"/>
</dbReference>
<evidence type="ECO:0000256" key="2">
    <source>
        <dbReference type="PROSITE-ProRule" id="PRU00169"/>
    </source>
</evidence>
<proteinExistence type="predicted"/>
<dbReference type="InterPro" id="IPR001789">
    <property type="entry name" value="Sig_transdc_resp-reg_receiver"/>
</dbReference>
<dbReference type="Pfam" id="PF00072">
    <property type="entry name" value="Response_reg"/>
    <property type="match status" value="1"/>
</dbReference>
<name>A0AAE4Z4U4_9BACT</name>
<dbReference type="PROSITE" id="PS50110">
    <property type="entry name" value="RESPONSE_REGULATORY"/>
    <property type="match status" value="1"/>
</dbReference>
<dbReference type="PANTHER" id="PTHR44591">
    <property type="entry name" value="STRESS RESPONSE REGULATOR PROTEIN 1"/>
    <property type="match status" value="1"/>
</dbReference>
<dbReference type="SUPFAM" id="SSF52172">
    <property type="entry name" value="CheY-like"/>
    <property type="match status" value="1"/>
</dbReference>
<comment type="caution">
    <text evidence="4">The sequence shown here is derived from an EMBL/GenBank/DDBJ whole genome shotgun (WGS) entry which is preliminary data.</text>
</comment>